<feature type="domain" description="KIB1-4 beta-propeller" evidence="1">
    <location>
        <begin position="85"/>
        <end position="374"/>
    </location>
</feature>
<keyword evidence="3" id="KW-1185">Reference proteome</keyword>
<evidence type="ECO:0000313" key="3">
    <source>
        <dbReference type="Proteomes" id="UP000035740"/>
    </source>
</evidence>
<dbReference type="Gramene" id="KMS98228">
    <property type="protein sequence ID" value="KMS98228"/>
    <property type="gene ID" value="BVRB_4g094480"/>
</dbReference>
<dbReference type="EMBL" id="KQ090263">
    <property type="protein sequence ID" value="KMS98228.1"/>
    <property type="molecule type" value="Genomic_DNA"/>
</dbReference>
<dbReference type="InterPro" id="IPR050942">
    <property type="entry name" value="F-box_BR-signaling"/>
</dbReference>
<evidence type="ECO:0000259" key="1">
    <source>
        <dbReference type="Pfam" id="PF03478"/>
    </source>
</evidence>
<dbReference type="InterPro" id="IPR005174">
    <property type="entry name" value="KIB1-4_b-propeller"/>
</dbReference>
<protein>
    <recommendedName>
        <fullName evidence="1">KIB1-4 beta-propeller domain-containing protein</fullName>
    </recommendedName>
</protein>
<dbReference type="Proteomes" id="UP000035740">
    <property type="component" value="Unassembled WGS sequence"/>
</dbReference>
<dbReference type="Pfam" id="PF03478">
    <property type="entry name" value="Beta-prop_KIB1-4"/>
    <property type="match status" value="1"/>
</dbReference>
<gene>
    <name evidence="2" type="ORF">BVRB_4g094480</name>
</gene>
<dbReference type="PANTHER" id="PTHR44259:SF114">
    <property type="entry name" value="OS06G0707300 PROTEIN"/>
    <property type="match status" value="1"/>
</dbReference>
<accession>A0A0J8BDS0</accession>
<sequence>MTIHSENLPELPAETNSENLPELPADIWDKIMFDHSISIRELVRFSAIQSICKSIAKTFIPQQVPWLILNPRDRNFANDDILYCFNLLDSRVHEFEFPQTVEKNCVVSGLKSKLFGAMDGWIISRTWIFNPFTKEFAVLPKILKPDTTRTVITHRRILNATLLKVANAKGLSGLSVFAYHTGILKPALWTPNTNNSDDNSDDGTSWTFPISKPIVDLHTSDAIVYKGGVYELIYGNAKRYNLDLDHGTSKYIDIIYSCSSHVMAMYTLSYLVELEGDLLVVLLHDSDHSVRIFKLDLDQVNWGTEWNGILKGELHIDFENNIQNIKNYAMFLGNYCSKSLLVTNFMSRFIRRNCIYFLLYGEVPSAPGNIGVFSLEDGSVEPLLSC</sequence>
<organism evidence="2 3">
    <name type="scientific">Beta vulgaris subsp. vulgaris</name>
    <name type="common">Beet</name>
    <dbReference type="NCBI Taxonomy" id="3555"/>
    <lineage>
        <taxon>Eukaryota</taxon>
        <taxon>Viridiplantae</taxon>
        <taxon>Streptophyta</taxon>
        <taxon>Embryophyta</taxon>
        <taxon>Tracheophyta</taxon>
        <taxon>Spermatophyta</taxon>
        <taxon>Magnoliopsida</taxon>
        <taxon>eudicotyledons</taxon>
        <taxon>Gunneridae</taxon>
        <taxon>Pentapetalae</taxon>
        <taxon>Caryophyllales</taxon>
        <taxon>Chenopodiaceae</taxon>
        <taxon>Betoideae</taxon>
        <taxon>Beta</taxon>
    </lineage>
</organism>
<dbReference type="PANTHER" id="PTHR44259">
    <property type="entry name" value="OS07G0183000 PROTEIN-RELATED"/>
    <property type="match status" value="1"/>
</dbReference>
<reference evidence="2 3" key="1">
    <citation type="journal article" date="2014" name="Nature">
        <title>The genome of the recently domesticated crop plant sugar beet (Beta vulgaris).</title>
        <authorList>
            <person name="Dohm J.C."/>
            <person name="Minoche A.E."/>
            <person name="Holtgrawe D."/>
            <person name="Capella-Gutierrez S."/>
            <person name="Zakrzewski F."/>
            <person name="Tafer H."/>
            <person name="Rupp O."/>
            <person name="Sorensen T.R."/>
            <person name="Stracke R."/>
            <person name="Reinhardt R."/>
            <person name="Goesmann A."/>
            <person name="Kraft T."/>
            <person name="Schulz B."/>
            <person name="Stadler P.F."/>
            <person name="Schmidt T."/>
            <person name="Gabaldon T."/>
            <person name="Lehrach H."/>
            <person name="Weisshaar B."/>
            <person name="Himmelbauer H."/>
        </authorList>
    </citation>
    <scope>NUCLEOTIDE SEQUENCE [LARGE SCALE GENOMIC DNA]</scope>
    <source>
        <tissue evidence="2">Taproot</tissue>
    </source>
</reference>
<dbReference type="AlphaFoldDB" id="A0A0J8BDS0"/>
<evidence type="ECO:0000313" key="2">
    <source>
        <dbReference type="EMBL" id="KMS98228.1"/>
    </source>
</evidence>
<proteinExistence type="predicted"/>
<name>A0A0J8BDS0_BETVV</name>